<dbReference type="AlphaFoldDB" id="A0A9D1GUB7"/>
<dbReference type="InterPro" id="IPR023296">
    <property type="entry name" value="Glyco_hydro_beta-prop_sf"/>
</dbReference>
<dbReference type="Gene3D" id="2.115.10.20">
    <property type="entry name" value="Glycosyl hydrolase domain, family 43"/>
    <property type="match status" value="1"/>
</dbReference>
<sequence length="597" mass="66260">MKTELIIYTREPMDTDIYDAKLAYSMHLALMRDGVCVPLNHNSGVFFAKATEDPTDGSITPKSLKSPYAFKLAQGGYGVLAVRTEGDGSVDPESKGCALLAVTEDFLQYKEIGLVRLCDDYVTELACSYCQQGNAYKISYKTESYSGVCKLAGIDSLETTPVTSCPAQEEITVSECAKDIEGAHVSCVIEIPDGIADKLEKKLVTPRNIEVRFPEEVTASNEAELSSVRATAIYSDGSTDDKKVIWNLSGVDFGTPGRYEVTGQLAQEHYEFPVAVNRADPCVAKWGDKFYFIATNDADGNHTLYIRCADTIEGLVDAPEVLLLDSETYEGIGGLLWAPEFHEINGRLYIFHGATPGEFFREESHLMVLREGGDPMQRSDWSRTKRVTKRDGSDLCEAGKVITLDMTCFPWEGDYYVVWSQRQFVPKDLGAWLYIAKLDPSDPWKLLTDPVVLSKPDYGWANNHVLVDEGPFALIRGDKIYLTFSSALVDSTYCVGMFTIEKGKNLLDPSNWVKLNYPLLTSRSVEGEFGPGHNAYVTDDDGKVWNTYHARPGVKGPRSSGIRRVHFDIYGEPVLDMTEELDINPALKTVKTTIVVK</sequence>
<reference evidence="7" key="1">
    <citation type="submission" date="2020-10" db="EMBL/GenBank/DDBJ databases">
        <authorList>
            <person name="Gilroy R."/>
        </authorList>
    </citation>
    <scope>NUCLEOTIDE SEQUENCE</scope>
    <source>
        <strain evidence="7">CHK33-4379</strain>
    </source>
</reference>
<dbReference type="InterPro" id="IPR011081">
    <property type="entry name" value="Big_4"/>
</dbReference>
<reference evidence="7" key="2">
    <citation type="journal article" date="2021" name="PeerJ">
        <title>Extensive microbial diversity within the chicken gut microbiome revealed by metagenomics and culture.</title>
        <authorList>
            <person name="Gilroy R."/>
            <person name="Ravi A."/>
            <person name="Getino M."/>
            <person name="Pursley I."/>
            <person name="Horton D.L."/>
            <person name="Alikhan N.F."/>
            <person name="Baker D."/>
            <person name="Gharbi K."/>
            <person name="Hall N."/>
            <person name="Watson M."/>
            <person name="Adriaenssens E.M."/>
            <person name="Foster-Nyarko E."/>
            <person name="Jarju S."/>
            <person name="Secka A."/>
            <person name="Antonio M."/>
            <person name="Oren A."/>
            <person name="Chaudhuri R.R."/>
            <person name="La Ragione R."/>
            <person name="Hildebrand F."/>
            <person name="Pallen M.J."/>
        </authorList>
    </citation>
    <scope>NUCLEOTIDE SEQUENCE</scope>
    <source>
        <strain evidence="7">CHK33-4379</strain>
    </source>
</reference>
<evidence type="ECO:0000313" key="8">
    <source>
        <dbReference type="Proteomes" id="UP000824136"/>
    </source>
</evidence>
<keyword evidence="2" id="KW-0732">Signal</keyword>
<gene>
    <name evidence="7" type="ORF">IAC39_05030</name>
</gene>
<dbReference type="Pfam" id="PF07532">
    <property type="entry name" value="Big_4"/>
    <property type="match status" value="1"/>
</dbReference>
<evidence type="ECO:0000256" key="3">
    <source>
        <dbReference type="ARBA" id="ARBA00022801"/>
    </source>
</evidence>
<dbReference type="PANTHER" id="PTHR43817">
    <property type="entry name" value="GLYCOSYL HYDROLASE"/>
    <property type="match status" value="1"/>
</dbReference>
<evidence type="ECO:0000256" key="5">
    <source>
        <dbReference type="RuleBase" id="RU361187"/>
    </source>
</evidence>
<dbReference type="GO" id="GO:0005975">
    <property type="term" value="P:carbohydrate metabolic process"/>
    <property type="evidence" value="ECO:0007669"/>
    <property type="project" value="InterPro"/>
</dbReference>
<dbReference type="Proteomes" id="UP000824136">
    <property type="component" value="Unassembled WGS sequence"/>
</dbReference>
<name>A0A9D1GUB7_9FIRM</name>
<dbReference type="GO" id="GO:0004553">
    <property type="term" value="F:hydrolase activity, hydrolyzing O-glycosyl compounds"/>
    <property type="evidence" value="ECO:0007669"/>
    <property type="project" value="InterPro"/>
</dbReference>
<keyword evidence="4 5" id="KW-0326">Glycosidase</keyword>
<dbReference type="Pfam" id="PF04616">
    <property type="entry name" value="Glyco_hydro_43"/>
    <property type="match status" value="1"/>
</dbReference>
<accession>A0A9D1GUB7</accession>
<comment type="caution">
    <text evidence="7">The sequence shown here is derived from an EMBL/GenBank/DDBJ whole genome shotgun (WGS) entry which is preliminary data.</text>
</comment>
<evidence type="ECO:0000256" key="1">
    <source>
        <dbReference type="ARBA" id="ARBA00009865"/>
    </source>
</evidence>
<dbReference type="EMBL" id="DVLL01000019">
    <property type="protein sequence ID" value="HIT59052.1"/>
    <property type="molecule type" value="Genomic_DNA"/>
</dbReference>
<evidence type="ECO:0000259" key="6">
    <source>
        <dbReference type="Pfam" id="PF07532"/>
    </source>
</evidence>
<organism evidence="7 8">
    <name type="scientific">Candidatus Faeciplasma pullistercoris</name>
    <dbReference type="NCBI Taxonomy" id="2840800"/>
    <lineage>
        <taxon>Bacteria</taxon>
        <taxon>Bacillati</taxon>
        <taxon>Bacillota</taxon>
        <taxon>Clostridia</taxon>
        <taxon>Eubacteriales</taxon>
        <taxon>Oscillospiraceae</taxon>
        <taxon>Oscillospiraceae incertae sedis</taxon>
        <taxon>Candidatus Faeciplasma</taxon>
    </lineage>
</organism>
<proteinExistence type="inferred from homology"/>
<dbReference type="PANTHER" id="PTHR43817:SF1">
    <property type="entry name" value="HYDROLASE, FAMILY 43, PUTATIVE (AFU_ORTHOLOGUE AFUA_3G01660)-RELATED"/>
    <property type="match status" value="1"/>
</dbReference>
<evidence type="ECO:0000256" key="4">
    <source>
        <dbReference type="ARBA" id="ARBA00023295"/>
    </source>
</evidence>
<dbReference type="SUPFAM" id="SSF75005">
    <property type="entry name" value="Arabinanase/levansucrase/invertase"/>
    <property type="match status" value="1"/>
</dbReference>
<protein>
    <submittedName>
        <fullName evidence="7">Family 43 glycosylhydrolase</fullName>
    </submittedName>
</protein>
<dbReference type="CDD" id="cd18818">
    <property type="entry name" value="GH43_GbtXyl43B-like"/>
    <property type="match status" value="1"/>
</dbReference>
<evidence type="ECO:0000256" key="2">
    <source>
        <dbReference type="ARBA" id="ARBA00022729"/>
    </source>
</evidence>
<dbReference type="InterPro" id="IPR006710">
    <property type="entry name" value="Glyco_hydro_43"/>
</dbReference>
<feature type="domain" description="Bacterial Ig-like" evidence="6">
    <location>
        <begin position="231"/>
        <end position="266"/>
    </location>
</feature>
<comment type="similarity">
    <text evidence="1 5">Belongs to the glycosyl hydrolase 43 family.</text>
</comment>
<evidence type="ECO:0000313" key="7">
    <source>
        <dbReference type="EMBL" id="HIT59052.1"/>
    </source>
</evidence>
<keyword evidence="3 5" id="KW-0378">Hydrolase</keyword>